<name>A0A0V0GG77_SOLCH</name>
<accession>A0A0V0GG77</accession>
<evidence type="ECO:0000313" key="1">
    <source>
        <dbReference type="EMBL" id="JAP06995.1"/>
    </source>
</evidence>
<sequence>MEQMKHHCFEDLVHVSCQMDGLQAPMSSQRQLVPCPQILLSQCLFRNQHQQHHSSYLELEYPGIQHNSFWVFF</sequence>
<proteinExistence type="predicted"/>
<protein>
    <submittedName>
        <fullName evidence="1">Putative ovule protein</fullName>
    </submittedName>
</protein>
<reference evidence="1" key="1">
    <citation type="submission" date="2015-12" db="EMBL/GenBank/DDBJ databases">
        <title>Gene expression during late stages of embryo sac development: a critical building block for successful pollen-pistil interactions.</title>
        <authorList>
            <person name="Liu Y."/>
            <person name="Joly V."/>
            <person name="Sabar M."/>
            <person name="Matton D.P."/>
        </authorList>
    </citation>
    <scope>NUCLEOTIDE SEQUENCE</scope>
</reference>
<organism evidence="1">
    <name type="scientific">Solanum chacoense</name>
    <name type="common">Chaco potato</name>
    <dbReference type="NCBI Taxonomy" id="4108"/>
    <lineage>
        <taxon>Eukaryota</taxon>
        <taxon>Viridiplantae</taxon>
        <taxon>Streptophyta</taxon>
        <taxon>Embryophyta</taxon>
        <taxon>Tracheophyta</taxon>
        <taxon>Spermatophyta</taxon>
        <taxon>Magnoliopsida</taxon>
        <taxon>eudicotyledons</taxon>
        <taxon>Gunneridae</taxon>
        <taxon>Pentapetalae</taxon>
        <taxon>asterids</taxon>
        <taxon>lamiids</taxon>
        <taxon>Solanales</taxon>
        <taxon>Solanaceae</taxon>
        <taxon>Solanoideae</taxon>
        <taxon>Solaneae</taxon>
        <taxon>Solanum</taxon>
    </lineage>
</organism>
<dbReference type="AlphaFoldDB" id="A0A0V0GG77"/>
<dbReference type="EMBL" id="GEDG01039741">
    <property type="protein sequence ID" value="JAP06995.1"/>
    <property type="molecule type" value="Transcribed_RNA"/>
</dbReference>